<gene>
    <name evidence="1" type="ORF">A8C32_02735</name>
</gene>
<sequence length="146" mass="17197">MSIAIRYMKIKNSKYYNILNLSKLQFSFGDIYLFDDFVVTEIYEGVHLDKDKIWKIMNTVVDFYGVNAKICYISNRINSYSSNPQEWVKALNTYDIVIAGAIVYYNLSSLMNANIENFICPKEVKQFQSLDESIKWVMRIKELNRN</sequence>
<comment type="caution">
    <text evidence="1">The sequence shown here is derived from an EMBL/GenBank/DDBJ whole genome shotgun (WGS) entry which is preliminary data.</text>
</comment>
<dbReference type="EMBL" id="MDJD01000034">
    <property type="protein sequence ID" value="OEK08385.1"/>
    <property type="molecule type" value="Genomic_DNA"/>
</dbReference>
<dbReference type="Proteomes" id="UP000095713">
    <property type="component" value="Unassembled WGS sequence"/>
</dbReference>
<organism evidence="1 2">
    <name type="scientific">Flavivirga aquatica</name>
    <dbReference type="NCBI Taxonomy" id="1849968"/>
    <lineage>
        <taxon>Bacteria</taxon>
        <taxon>Pseudomonadati</taxon>
        <taxon>Bacteroidota</taxon>
        <taxon>Flavobacteriia</taxon>
        <taxon>Flavobacteriales</taxon>
        <taxon>Flavobacteriaceae</taxon>
        <taxon>Flavivirga</taxon>
    </lineage>
</organism>
<reference evidence="1 2" key="1">
    <citation type="submission" date="2016-05" db="EMBL/GenBank/DDBJ databases">
        <title>Draft Genome Sequence of Algibacter sp. Strain SK-16 Isolated from the Surface Water of Aburatsubo Inlet.</title>
        <authorList>
            <person name="Wong S.-K."/>
            <person name="Yoshizawa S."/>
            <person name="Nakajima Y."/>
            <person name="Ogura Y."/>
            <person name="Tetsuya H."/>
            <person name="Hamasaki K."/>
        </authorList>
    </citation>
    <scope>NUCLEOTIDE SEQUENCE [LARGE SCALE GENOMIC DNA]</scope>
    <source>
        <strain evidence="1 2">SK-16</strain>
    </source>
</reference>
<evidence type="ECO:0000313" key="1">
    <source>
        <dbReference type="EMBL" id="OEK08385.1"/>
    </source>
</evidence>
<evidence type="ECO:0008006" key="3">
    <source>
        <dbReference type="Google" id="ProtNLM"/>
    </source>
</evidence>
<dbReference type="STRING" id="1849968.A8C32_02735"/>
<proteinExistence type="predicted"/>
<accession>A0A1E5TAG6</accession>
<protein>
    <recommendedName>
        <fullName evidence="3">STAS/SEC14 domain-containing protein</fullName>
    </recommendedName>
</protein>
<evidence type="ECO:0000313" key="2">
    <source>
        <dbReference type="Proteomes" id="UP000095713"/>
    </source>
</evidence>
<dbReference type="AlphaFoldDB" id="A0A1E5TAG6"/>
<name>A0A1E5TAG6_9FLAO</name>
<keyword evidence="2" id="KW-1185">Reference proteome</keyword>